<dbReference type="Proteomes" id="UP000593564">
    <property type="component" value="Unassembled WGS sequence"/>
</dbReference>
<dbReference type="EMBL" id="JACBKZ010000007">
    <property type="protein sequence ID" value="KAF5945322.1"/>
    <property type="molecule type" value="Genomic_DNA"/>
</dbReference>
<comment type="caution">
    <text evidence="2">The sequence shown here is derived from an EMBL/GenBank/DDBJ whole genome shotgun (WGS) entry which is preliminary data.</text>
</comment>
<feature type="compositionally biased region" description="Basic and acidic residues" evidence="1">
    <location>
        <begin position="53"/>
        <end position="67"/>
    </location>
</feature>
<dbReference type="AlphaFoldDB" id="A0A7J7GX14"/>
<keyword evidence="3" id="KW-1185">Reference proteome</keyword>
<gene>
    <name evidence="2" type="ORF">HYC85_015550</name>
</gene>
<evidence type="ECO:0000313" key="2">
    <source>
        <dbReference type="EMBL" id="KAF5945322.1"/>
    </source>
</evidence>
<protein>
    <submittedName>
        <fullName evidence="2">Uncharacterized protein</fullName>
    </submittedName>
</protein>
<name>A0A7J7GX14_CAMSI</name>
<feature type="region of interest" description="Disordered" evidence="1">
    <location>
        <begin position="40"/>
        <end position="67"/>
    </location>
</feature>
<reference evidence="3" key="1">
    <citation type="journal article" date="2020" name="Nat. Commun.">
        <title>Genome assembly of wild tea tree DASZ reveals pedigree and selection history of tea varieties.</title>
        <authorList>
            <person name="Zhang W."/>
            <person name="Zhang Y."/>
            <person name="Qiu H."/>
            <person name="Guo Y."/>
            <person name="Wan H."/>
            <person name="Zhang X."/>
            <person name="Scossa F."/>
            <person name="Alseekh S."/>
            <person name="Zhang Q."/>
            <person name="Wang P."/>
            <person name="Xu L."/>
            <person name="Schmidt M.H."/>
            <person name="Jia X."/>
            <person name="Li D."/>
            <person name="Zhu A."/>
            <person name="Guo F."/>
            <person name="Chen W."/>
            <person name="Ni D."/>
            <person name="Usadel B."/>
            <person name="Fernie A.R."/>
            <person name="Wen W."/>
        </authorList>
    </citation>
    <scope>NUCLEOTIDE SEQUENCE [LARGE SCALE GENOMIC DNA]</scope>
    <source>
        <strain evidence="3">cv. G240</strain>
    </source>
</reference>
<evidence type="ECO:0000313" key="3">
    <source>
        <dbReference type="Proteomes" id="UP000593564"/>
    </source>
</evidence>
<organism evidence="2 3">
    <name type="scientific">Camellia sinensis</name>
    <name type="common">Tea plant</name>
    <name type="synonym">Thea sinensis</name>
    <dbReference type="NCBI Taxonomy" id="4442"/>
    <lineage>
        <taxon>Eukaryota</taxon>
        <taxon>Viridiplantae</taxon>
        <taxon>Streptophyta</taxon>
        <taxon>Embryophyta</taxon>
        <taxon>Tracheophyta</taxon>
        <taxon>Spermatophyta</taxon>
        <taxon>Magnoliopsida</taxon>
        <taxon>eudicotyledons</taxon>
        <taxon>Gunneridae</taxon>
        <taxon>Pentapetalae</taxon>
        <taxon>asterids</taxon>
        <taxon>Ericales</taxon>
        <taxon>Theaceae</taxon>
        <taxon>Camellia</taxon>
    </lineage>
</organism>
<reference evidence="2 3" key="2">
    <citation type="submission" date="2020-07" db="EMBL/GenBank/DDBJ databases">
        <title>Genome assembly of wild tea tree DASZ reveals pedigree and selection history of tea varieties.</title>
        <authorList>
            <person name="Zhang W."/>
        </authorList>
    </citation>
    <scope>NUCLEOTIDE SEQUENCE [LARGE SCALE GENOMIC DNA]</scope>
    <source>
        <strain evidence="3">cv. G240</strain>
        <tissue evidence="2">Leaf</tissue>
    </source>
</reference>
<accession>A0A7J7GX14</accession>
<evidence type="ECO:0000256" key="1">
    <source>
        <dbReference type="SAM" id="MobiDB-lite"/>
    </source>
</evidence>
<proteinExistence type="predicted"/>
<sequence>MIVLWIFSPSFNAKRHLAVNIMSSNLSLSSLFPHFLQSPPHHLLPSTKQTQNLHDHQNKKEKEKERERVRELKIVSLKKKKKKKKKETLIFISTFF</sequence>